<name>A0A314ZUY5_PRUYE</name>
<proteinExistence type="predicted"/>
<protein>
    <submittedName>
        <fullName evidence="1">Uncharacterized protein</fullName>
    </submittedName>
</protein>
<organism evidence="1 2">
    <name type="scientific">Prunus yedoensis var. nudiflora</name>
    <dbReference type="NCBI Taxonomy" id="2094558"/>
    <lineage>
        <taxon>Eukaryota</taxon>
        <taxon>Viridiplantae</taxon>
        <taxon>Streptophyta</taxon>
        <taxon>Embryophyta</taxon>
        <taxon>Tracheophyta</taxon>
        <taxon>Spermatophyta</taxon>
        <taxon>Magnoliopsida</taxon>
        <taxon>eudicotyledons</taxon>
        <taxon>Gunneridae</taxon>
        <taxon>Pentapetalae</taxon>
        <taxon>rosids</taxon>
        <taxon>fabids</taxon>
        <taxon>Rosales</taxon>
        <taxon>Rosaceae</taxon>
        <taxon>Amygdaloideae</taxon>
        <taxon>Amygdaleae</taxon>
        <taxon>Prunus</taxon>
    </lineage>
</organism>
<keyword evidence="2" id="KW-1185">Reference proteome</keyword>
<dbReference type="AlphaFoldDB" id="A0A314ZUY5"/>
<evidence type="ECO:0000313" key="1">
    <source>
        <dbReference type="EMBL" id="PQQ20781.1"/>
    </source>
</evidence>
<comment type="caution">
    <text evidence="1">The sequence shown here is derived from an EMBL/GenBank/DDBJ whole genome shotgun (WGS) entry which is preliminary data.</text>
</comment>
<reference evidence="1 2" key="1">
    <citation type="submission" date="2018-02" db="EMBL/GenBank/DDBJ databases">
        <title>Draft genome of wild Prunus yedoensis var. nudiflora.</title>
        <authorList>
            <person name="Baek S."/>
            <person name="Kim J.-H."/>
            <person name="Choi K."/>
            <person name="Kim G.-B."/>
            <person name="Cho A."/>
            <person name="Jang H."/>
            <person name="Shin C.-H."/>
            <person name="Yu H.-J."/>
            <person name="Mun J.-H."/>
        </authorList>
    </citation>
    <scope>NUCLEOTIDE SEQUENCE [LARGE SCALE GENOMIC DNA]</scope>
    <source>
        <strain evidence="2">cv. Jeju island</strain>
        <tissue evidence="1">Leaf</tissue>
    </source>
</reference>
<sequence>MQPPPCKLPTTALSLIHIPNFKLQYSQPRSNSFETAQNFRVKLESHSSMLACILPRHVHVLLMCCARATLRCKHTARQCCAHLHVLHTLRVCLRCKLLYCAPTCAARPCAVLHLVEASYRRLAMLRRTCWALAAHDMPMFWLPTLSPKHRSSDLVFLSSCTIVAPLACLVSRPAC</sequence>
<dbReference type="Proteomes" id="UP000250321">
    <property type="component" value="Unassembled WGS sequence"/>
</dbReference>
<dbReference type="EMBL" id="PJQY01000026">
    <property type="protein sequence ID" value="PQQ20781.1"/>
    <property type="molecule type" value="Genomic_DNA"/>
</dbReference>
<accession>A0A314ZUY5</accession>
<evidence type="ECO:0000313" key="2">
    <source>
        <dbReference type="Proteomes" id="UP000250321"/>
    </source>
</evidence>
<gene>
    <name evidence="1" type="ORF">Pyn_10452</name>
</gene>